<dbReference type="RefSeq" id="WP_223579460.1">
    <property type="nucleotide sequence ID" value="NZ_BAABFU010000003.1"/>
</dbReference>
<keyword evidence="3" id="KW-1185">Reference proteome</keyword>
<keyword evidence="1" id="KW-0732">Signal</keyword>
<dbReference type="EMBL" id="BAABFU010000003">
    <property type="protein sequence ID" value="GAA4352618.1"/>
    <property type="molecule type" value="Genomic_DNA"/>
</dbReference>
<reference evidence="3" key="1">
    <citation type="journal article" date="2019" name="Int. J. Syst. Evol. Microbiol.">
        <title>The Global Catalogue of Microorganisms (GCM) 10K type strain sequencing project: providing services to taxonomists for standard genome sequencing and annotation.</title>
        <authorList>
            <consortium name="The Broad Institute Genomics Platform"/>
            <consortium name="The Broad Institute Genome Sequencing Center for Infectious Disease"/>
            <person name="Wu L."/>
            <person name="Ma J."/>
        </authorList>
    </citation>
    <scope>NUCLEOTIDE SEQUENCE [LARGE SCALE GENOMIC DNA]</scope>
    <source>
        <strain evidence="3">JCM 17727</strain>
    </source>
</reference>
<evidence type="ECO:0008006" key="4">
    <source>
        <dbReference type="Google" id="ProtNLM"/>
    </source>
</evidence>
<name>A0ABP8I6W8_9GAMM</name>
<gene>
    <name evidence="2" type="ORF">GCM10023150_20420</name>
</gene>
<accession>A0ABP8I6W8</accession>
<evidence type="ECO:0000313" key="3">
    <source>
        <dbReference type="Proteomes" id="UP001501294"/>
    </source>
</evidence>
<protein>
    <recommendedName>
        <fullName evidence="4">EF-hand domain-containing protein</fullName>
    </recommendedName>
</protein>
<feature type="chain" id="PRO_5047436856" description="EF-hand domain-containing protein" evidence="1">
    <location>
        <begin position="33"/>
        <end position="224"/>
    </location>
</feature>
<dbReference type="Pfam" id="PF11617">
    <property type="entry name" value="Cu-binding_MopE"/>
    <property type="match status" value="1"/>
</dbReference>
<dbReference type="InterPro" id="IPR021655">
    <property type="entry name" value="Put_metal-bd"/>
</dbReference>
<sequence>MKTLITSLLSTAVAAVLWLVATLLFVSAPAHADAQDKARQFCSAYEEKSGYGCQVEKCRCGKTETELKRWKRKMRFDICACVNTKAYNMYLEKAEAEQNRNRCNTNADCSDGVFCNGEEVCRTDGQYRVNSSAGNGTCVPGEPPCDSGLCFEREKKCKVACEDKDGDGYAAMHCGGDDCDDNDPKRSPGNKEICDSNGIDEDCNARTVGDLDVDGDGFISMQCR</sequence>
<feature type="signal peptide" evidence="1">
    <location>
        <begin position="1"/>
        <end position="32"/>
    </location>
</feature>
<proteinExistence type="predicted"/>
<comment type="caution">
    <text evidence="2">The sequence shown here is derived from an EMBL/GenBank/DDBJ whole genome shotgun (WGS) entry which is preliminary data.</text>
</comment>
<evidence type="ECO:0000256" key="1">
    <source>
        <dbReference type="SAM" id="SignalP"/>
    </source>
</evidence>
<evidence type="ECO:0000313" key="2">
    <source>
        <dbReference type="EMBL" id="GAA4352618.1"/>
    </source>
</evidence>
<dbReference type="Proteomes" id="UP001501294">
    <property type="component" value="Unassembled WGS sequence"/>
</dbReference>
<organism evidence="2 3">
    <name type="scientific">Kangiella taiwanensis</name>
    <dbReference type="NCBI Taxonomy" id="1079179"/>
    <lineage>
        <taxon>Bacteria</taxon>
        <taxon>Pseudomonadati</taxon>
        <taxon>Pseudomonadota</taxon>
        <taxon>Gammaproteobacteria</taxon>
        <taxon>Kangiellales</taxon>
        <taxon>Kangiellaceae</taxon>
        <taxon>Kangiella</taxon>
    </lineage>
</organism>